<keyword evidence="2" id="KW-1185">Reference proteome</keyword>
<accession>A0ABV4I8Y6</accession>
<evidence type="ECO:0000313" key="2">
    <source>
        <dbReference type="Proteomes" id="UP001567350"/>
    </source>
</evidence>
<dbReference type="RefSeq" id="WP_370890359.1">
    <property type="nucleotide sequence ID" value="NZ_JBGJLT010000002.1"/>
</dbReference>
<comment type="caution">
    <text evidence="1">The sequence shown here is derived from an EMBL/GenBank/DDBJ whole genome shotgun (WGS) entry which is preliminary data.</text>
</comment>
<organism evidence="1 2">
    <name type="scientific">Comamonas jiangduensis</name>
    <dbReference type="NCBI Taxonomy" id="1194168"/>
    <lineage>
        <taxon>Bacteria</taxon>
        <taxon>Pseudomonadati</taxon>
        <taxon>Pseudomonadota</taxon>
        <taxon>Betaproteobacteria</taxon>
        <taxon>Burkholderiales</taxon>
        <taxon>Comamonadaceae</taxon>
        <taxon>Comamonas</taxon>
    </lineage>
</organism>
<reference evidence="1 2" key="1">
    <citation type="submission" date="2024-08" db="EMBL/GenBank/DDBJ databases">
        <authorList>
            <person name="Feng Z."/>
            <person name="Ronholm J."/>
        </authorList>
    </citation>
    <scope>NUCLEOTIDE SEQUENCE [LARGE SCALE GENOMIC DNA]</scope>
    <source>
        <strain evidence="1 2">4-AB0-8</strain>
    </source>
</reference>
<dbReference type="EMBL" id="JBGJLR010000002">
    <property type="protein sequence ID" value="MEZ2738320.1"/>
    <property type="molecule type" value="Genomic_DNA"/>
</dbReference>
<evidence type="ECO:0000313" key="1">
    <source>
        <dbReference type="EMBL" id="MEZ2738320.1"/>
    </source>
</evidence>
<protein>
    <submittedName>
        <fullName evidence="1">Uncharacterized protein</fullName>
    </submittedName>
</protein>
<name>A0ABV4I8Y6_9BURK</name>
<proteinExistence type="predicted"/>
<sequence length="147" mass="15855">MALTHAERPMLHAAVVAVREVAVERSIARRGNNPLRLGDSMRECMNVARKSHISMPAGMARRFKAVMTADISPTLRLLLSLAVGTRAFIGGHWPELACMEYAPMGRSGIFCTRQLGVSHPPGDGGPDTAQAPGLGLIPPCQSALWWE</sequence>
<gene>
    <name evidence="1" type="ORF">ACBP88_02420</name>
</gene>
<dbReference type="Proteomes" id="UP001567350">
    <property type="component" value="Unassembled WGS sequence"/>
</dbReference>